<reference evidence="3" key="1">
    <citation type="submission" date="2017-09" db="EMBL/GenBank/DDBJ databases">
        <title>Depth-based differentiation of microbial function through sediment-hosted aquifers and enrichment of novel symbionts in the deep terrestrial subsurface.</title>
        <authorList>
            <person name="Probst A.J."/>
            <person name="Ladd B."/>
            <person name="Jarett J.K."/>
            <person name="Geller-Mcgrath D.E."/>
            <person name="Sieber C.M.K."/>
            <person name="Emerson J.B."/>
            <person name="Anantharaman K."/>
            <person name="Thomas B.C."/>
            <person name="Malmstrom R."/>
            <person name="Stieglmeier M."/>
            <person name="Klingl A."/>
            <person name="Woyke T."/>
            <person name="Ryan C.M."/>
            <person name="Banfield J.F."/>
        </authorList>
    </citation>
    <scope>NUCLEOTIDE SEQUENCE [LARGE SCALE GENOMIC DNA]</scope>
</reference>
<evidence type="ECO:0000313" key="2">
    <source>
        <dbReference type="EMBL" id="PIS43378.1"/>
    </source>
</evidence>
<accession>A0A2H0YY13</accession>
<feature type="compositionally biased region" description="Polar residues" evidence="1">
    <location>
        <begin position="255"/>
        <end position="274"/>
    </location>
</feature>
<dbReference type="NCBIfam" id="TIGR04088">
    <property type="entry name" value="cognate_SipW"/>
    <property type="match status" value="1"/>
</dbReference>
<comment type="caution">
    <text evidence="2">The sequence shown here is derived from an EMBL/GenBank/DDBJ whole genome shotgun (WGS) entry which is preliminary data.</text>
</comment>
<sequence length="274" mass="28677">MFVPHRVRISLAVAPPRRISKFVSTLLLLVAVPALLHQGGTFSYFSDTEASTDNTFAAGQLDFTVSSDHSSATLIAGQTDEIFVITVTPGAGSLPFRYKVSGTEAGSPPFCAAITAFGRAPLPFSGSAASISTGDTDSLVPWSLILTLLAGAPDVVEGQVCTLDLTFQGYQDGGVAGTEYYDTEHVILTLTADPPADLPVIAPQSALGASDPTQDSTNISNDPPPLEDATTTTTTLETESVTEQENVAEVDQQADESTVTESNIEPPQPDTLQD</sequence>
<proteinExistence type="predicted"/>
<dbReference type="InterPro" id="IPR023833">
    <property type="entry name" value="Signal_pept_SipW-depend-type"/>
</dbReference>
<evidence type="ECO:0000256" key="1">
    <source>
        <dbReference type="SAM" id="MobiDB-lite"/>
    </source>
</evidence>
<gene>
    <name evidence="2" type="ORF">COT23_01650</name>
</gene>
<dbReference type="InterPro" id="IPR022121">
    <property type="entry name" value="Peptidase_M73_camelysin"/>
</dbReference>
<dbReference type="EMBL" id="PEXT01000033">
    <property type="protein sequence ID" value="PIS43378.1"/>
    <property type="molecule type" value="Genomic_DNA"/>
</dbReference>
<feature type="compositionally biased region" description="Polar residues" evidence="1">
    <location>
        <begin position="211"/>
        <end position="221"/>
    </location>
</feature>
<feature type="region of interest" description="Disordered" evidence="1">
    <location>
        <begin position="199"/>
        <end position="274"/>
    </location>
</feature>
<dbReference type="Pfam" id="PF12389">
    <property type="entry name" value="Peptidase_M73"/>
    <property type="match status" value="1"/>
</dbReference>
<evidence type="ECO:0000313" key="3">
    <source>
        <dbReference type="Proteomes" id="UP000228687"/>
    </source>
</evidence>
<feature type="compositionally biased region" description="Low complexity" evidence="1">
    <location>
        <begin position="227"/>
        <end position="239"/>
    </location>
</feature>
<dbReference type="Proteomes" id="UP000228687">
    <property type="component" value="Unassembled WGS sequence"/>
</dbReference>
<name>A0A2H0YY13_9BACT</name>
<organism evidence="2 3">
    <name type="scientific">Candidatus Kaiserbacteria bacterium CG08_land_8_20_14_0_20_50_21</name>
    <dbReference type="NCBI Taxonomy" id="1974604"/>
    <lineage>
        <taxon>Bacteria</taxon>
        <taxon>Candidatus Kaiseribacteriota</taxon>
    </lineage>
</organism>
<feature type="compositionally biased region" description="Acidic residues" evidence="1">
    <location>
        <begin position="240"/>
        <end position="254"/>
    </location>
</feature>
<protein>
    <submittedName>
        <fullName evidence="2">Uncharacterized protein</fullName>
    </submittedName>
</protein>
<dbReference type="AlphaFoldDB" id="A0A2H0YY13"/>